<evidence type="ECO:0000313" key="2">
    <source>
        <dbReference type="Proteomes" id="UP000324222"/>
    </source>
</evidence>
<reference evidence="1 2" key="1">
    <citation type="submission" date="2019-05" db="EMBL/GenBank/DDBJ databases">
        <title>Another draft genome of Portunus trituberculatus and its Hox gene families provides insights of decapod evolution.</title>
        <authorList>
            <person name="Jeong J.-H."/>
            <person name="Song I."/>
            <person name="Kim S."/>
            <person name="Choi T."/>
            <person name="Kim D."/>
            <person name="Ryu S."/>
            <person name="Kim W."/>
        </authorList>
    </citation>
    <scope>NUCLEOTIDE SEQUENCE [LARGE SCALE GENOMIC DNA]</scope>
    <source>
        <tissue evidence="1">Muscle</tissue>
    </source>
</reference>
<comment type="caution">
    <text evidence="1">The sequence shown here is derived from an EMBL/GenBank/DDBJ whole genome shotgun (WGS) entry which is preliminary data.</text>
</comment>
<dbReference type="Proteomes" id="UP000324222">
    <property type="component" value="Unassembled WGS sequence"/>
</dbReference>
<name>A0A5B7DTT2_PORTR</name>
<organism evidence="1 2">
    <name type="scientific">Portunus trituberculatus</name>
    <name type="common">Swimming crab</name>
    <name type="synonym">Neptunus trituberculatus</name>
    <dbReference type="NCBI Taxonomy" id="210409"/>
    <lineage>
        <taxon>Eukaryota</taxon>
        <taxon>Metazoa</taxon>
        <taxon>Ecdysozoa</taxon>
        <taxon>Arthropoda</taxon>
        <taxon>Crustacea</taxon>
        <taxon>Multicrustacea</taxon>
        <taxon>Malacostraca</taxon>
        <taxon>Eumalacostraca</taxon>
        <taxon>Eucarida</taxon>
        <taxon>Decapoda</taxon>
        <taxon>Pleocyemata</taxon>
        <taxon>Brachyura</taxon>
        <taxon>Eubrachyura</taxon>
        <taxon>Portunoidea</taxon>
        <taxon>Portunidae</taxon>
        <taxon>Portuninae</taxon>
        <taxon>Portunus</taxon>
    </lineage>
</organism>
<protein>
    <submittedName>
        <fullName evidence="1">Uncharacterized protein</fullName>
    </submittedName>
</protein>
<proteinExistence type="predicted"/>
<gene>
    <name evidence="1" type="ORF">E2C01_017438</name>
</gene>
<accession>A0A5B7DTT2</accession>
<keyword evidence="2" id="KW-1185">Reference proteome</keyword>
<sequence length="207" mass="21875">MTRSPVFTTATTNTVTATATTTTTIATPGRGRPGCASVPGAAPPPLLPPLEPAVLLLTRLPCLVLAPDADKDGEPCRSLGLQHAGGETTQPVSRPALPASAVLRPAVAGAAGANVLRAQLEMADSLIFRYIKQIGCPGMSCSFVTLRGDASRRRTKTAKLMCRLHLVPPHHLGWRCPWRYAVGHNTETTFCRSVQPLRSTASPPRPS</sequence>
<evidence type="ECO:0000313" key="1">
    <source>
        <dbReference type="EMBL" id="MPC24356.1"/>
    </source>
</evidence>
<dbReference type="EMBL" id="VSRR010001321">
    <property type="protein sequence ID" value="MPC24356.1"/>
    <property type="molecule type" value="Genomic_DNA"/>
</dbReference>
<dbReference type="AlphaFoldDB" id="A0A5B7DTT2"/>